<dbReference type="GeneID" id="7832085"/>
<dbReference type="KEGG" id="tet:TTHERM_00191350"/>
<evidence type="ECO:0000313" key="2">
    <source>
        <dbReference type="EMBL" id="EAR96467.1"/>
    </source>
</evidence>
<keyword evidence="3" id="KW-1185">Reference proteome</keyword>
<organism evidence="2 3">
    <name type="scientific">Tetrahymena thermophila (strain SB210)</name>
    <dbReference type="NCBI Taxonomy" id="312017"/>
    <lineage>
        <taxon>Eukaryota</taxon>
        <taxon>Sar</taxon>
        <taxon>Alveolata</taxon>
        <taxon>Ciliophora</taxon>
        <taxon>Intramacronucleata</taxon>
        <taxon>Oligohymenophorea</taxon>
        <taxon>Hymenostomatida</taxon>
        <taxon>Tetrahymenina</taxon>
        <taxon>Tetrahymenidae</taxon>
        <taxon>Tetrahymena</taxon>
    </lineage>
</organism>
<feature type="coiled-coil region" evidence="1">
    <location>
        <begin position="141"/>
        <end position="168"/>
    </location>
</feature>
<dbReference type="RefSeq" id="XP_001016712.1">
    <property type="nucleotide sequence ID" value="XM_001016712.2"/>
</dbReference>
<proteinExistence type="predicted"/>
<dbReference type="EMBL" id="GG662693">
    <property type="protein sequence ID" value="EAR96467.1"/>
    <property type="molecule type" value="Genomic_DNA"/>
</dbReference>
<dbReference type="HOGENOM" id="CLU_1135467_0_0_1"/>
<evidence type="ECO:0000256" key="1">
    <source>
        <dbReference type="SAM" id="Coils"/>
    </source>
</evidence>
<protein>
    <submittedName>
        <fullName evidence="2">Uncharacterized protein</fullName>
    </submittedName>
</protein>
<dbReference type="AlphaFoldDB" id="I7M823"/>
<keyword evidence="1" id="KW-0175">Coiled coil</keyword>
<reference evidence="3" key="1">
    <citation type="journal article" date="2006" name="PLoS Biol.">
        <title>Macronuclear genome sequence of the ciliate Tetrahymena thermophila, a model eukaryote.</title>
        <authorList>
            <person name="Eisen J.A."/>
            <person name="Coyne R.S."/>
            <person name="Wu M."/>
            <person name="Wu D."/>
            <person name="Thiagarajan M."/>
            <person name="Wortman J.R."/>
            <person name="Badger J.H."/>
            <person name="Ren Q."/>
            <person name="Amedeo P."/>
            <person name="Jones K.M."/>
            <person name="Tallon L.J."/>
            <person name="Delcher A.L."/>
            <person name="Salzberg S.L."/>
            <person name="Silva J.C."/>
            <person name="Haas B.J."/>
            <person name="Majoros W.H."/>
            <person name="Farzad M."/>
            <person name="Carlton J.M."/>
            <person name="Smith R.K. Jr."/>
            <person name="Garg J."/>
            <person name="Pearlman R.E."/>
            <person name="Karrer K.M."/>
            <person name="Sun L."/>
            <person name="Manning G."/>
            <person name="Elde N.C."/>
            <person name="Turkewitz A.P."/>
            <person name="Asai D.J."/>
            <person name="Wilkes D.E."/>
            <person name="Wang Y."/>
            <person name="Cai H."/>
            <person name="Collins K."/>
            <person name="Stewart B.A."/>
            <person name="Lee S.R."/>
            <person name="Wilamowska K."/>
            <person name="Weinberg Z."/>
            <person name="Ruzzo W.L."/>
            <person name="Wloga D."/>
            <person name="Gaertig J."/>
            <person name="Frankel J."/>
            <person name="Tsao C.-C."/>
            <person name="Gorovsky M.A."/>
            <person name="Keeling P.J."/>
            <person name="Waller R.F."/>
            <person name="Patron N.J."/>
            <person name="Cherry J.M."/>
            <person name="Stover N.A."/>
            <person name="Krieger C.J."/>
            <person name="del Toro C."/>
            <person name="Ryder H.F."/>
            <person name="Williamson S.C."/>
            <person name="Barbeau R.A."/>
            <person name="Hamilton E.P."/>
            <person name="Orias E."/>
        </authorList>
    </citation>
    <scope>NUCLEOTIDE SEQUENCE [LARGE SCALE GENOMIC DNA]</scope>
    <source>
        <strain evidence="3">SB210</strain>
    </source>
</reference>
<name>I7M823_TETTS</name>
<dbReference type="Proteomes" id="UP000009168">
    <property type="component" value="Unassembled WGS sequence"/>
</dbReference>
<accession>I7M823</accession>
<gene>
    <name evidence="2" type="ORF">TTHERM_00191350</name>
</gene>
<feature type="coiled-coil region" evidence="1">
    <location>
        <begin position="29"/>
        <end position="56"/>
    </location>
</feature>
<evidence type="ECO:0000313" key="3">
    <source>
        <dbReference type="Proteomes" id="UP000009168"/>
    </source>
</evidence>
<sequence length="245" mass="28791">MGNCSSSSQVYEATKLVSQKSLFQEIDGESQLNNMFQKLQEDLKRLTQMSSTQQKQQQQINDLLGIQQNEVDIILLAKTIVMAIQMAYKCDQQKLQDFIICDQYPYFNKKIEKSIKNNQTLNLINQYKIMIQLIEQNQDFVSKILSQINKIEEMIQNQTNQYLIINEKVQKNLKQLNSTKQKVLLYLSQTINKILENHQNFIHNFKDWQSDLLRKSSFALEQQINSIQQLSYIILQQNSNTQLSQ</sequence>
<dbReference type="InParanoid" id="I7M823"/>